<dbReference type="InterPro" id="IPR018392">
    <property type="entry name" value="LysM"/>
</dbReference>
<dbReference type="AlphaFoldDB" id="D9QS58"/>
<evidence type="ECO:0000313" key="4">
    <source>
        <dbReference type="Proteomes" id="UP000001661"/>
    </source>
</evidence>
<feature type="domain" description="LysM" evidence="2">
    <location>
        <begin position="70"/>
        <end position="115"/>
    </location>
</feature>
<accession>D9QS58</accession>
<feature type="coiled-coil region" evidence="1">
    <location>
        <begin position="26"/>
        <end position="53"/>
    </location>
</feature>
<dbReference type="eggNOG" id="COG1388">
    <property type="taxonomic scope" value="Bacteria"/>
</dbReference>
<dbReference type="SMART" id="SM00257">
    <property type="entry name" value="LysM"/>
    <property type="match status" value="2"/>
</dbReference>
<evidence type="ECO:0000259" key="2">
    <source>
        <dbReference type="PROSITE" id="PS51782"/>
    </source>
</evidence>
<gene>
    <name evidence="3" type="ordered locus">Acear_1845</name>
</gene>
<proteinExistence type="predicted"/>
<dbReference type="KEGG" id="aar:Acear_1845"/>
<dbReference type="CDD" id="cd00118">
    <property type="entry name" value="LysM"/>
    <property type="match status" value="2"/>
</dbReference>
<dbReference type="RefSeq" id="WP_013278794.1">
    <property type="nucleotide sequence ID" value="NC_014378.1"/>
</dbReference>
<organism evidence="3 4">
    <name type="scientific">Acetohalobium arabaticum (strain ATCC 49924 / DSM 5501 / Z-7288)</name>
    <dbReference type="NCBI Taxonomy" id="574087"/>
    <lineage>
        <taxon>Bacteria</taxon>
        <taxon>Bacillati</taxon>
        <taxon>Bacillota</taxon>
        <taxon>Clostridia</taxon>
        <taxon>Halanaerobiales</taxon>
        <taxon>Halobacteroidaceae</taxon>
        <taxon>Acetohalobium</taxon>
    </lineage>
</organism>
<dbReference type="EMBL" id="CP002105">
    <property type="protein sequence ID" value="ADL13349.1"/>
    <property type="molecule type" value="Genomic_DNA"/>
</dbReference>
<evidence type="ECO:0000313" key="3">
    <source>
        <dbReference type="EMBL" id="ADL13349.1"/>
    </source>
</evidence>
<dbReference type="STRING" id="574087.Acear_1845"/>
<keyword evidence="1" id="KW-0175">Coiled coil</keyword>
<keyword evidence="4" id="KW-1185">Reference proteome</keyword>
<dbReference type="OrthoDB" id="9811296at2"/>
<dbReference type="PANTHER" id="PTHR33734:SF22">
    <property type="entry name" value="MEMBRANE-BOUND LYTIC MUREIN TRANSGLYCOSYLASE D"/>
    <property type="match status" value="1"/>
</dbReference>
<dbReference type="InterPro" id="IPR036779">
    <property type="entry name" value="LysM_dom_sf"/>
</dbReference>
<protein>
    <submittedName>
        <fullName evidence="3">Peptidoglycan-binding lysin domain protein</fullName>
    </submittedName>
</protein>
<name>D9QS58_ACEAZ</name>
<dbReference type="HOGENOM" id="CLU_1530468_0_0_9"/>
<dbReference type="CAZy" id="CBM50">
    <property type="family name" value="Carbohydrate-Binding Module Family 50"/>
</dbReference>
<sequence length="176" mass="20606">MDGLSVARNILVQERVLCFLYRRLDQQVTDEELDEIVNRLRRLQRQQLQLLNELIEKLEIPMPPSGVRYAEYIVQRGDTLFLIAQRYNTTIANLLRVNPGIEDPDDIQVGMRIKLPIILPQPPEDYFEYTVRMGDTLFELARRFNTTVNELVFFNSISNPELIYPGRILIIPSDEE</sequence>
<dbReference type="PANTHER" id="PTHR33734">
    <property type="entry name" value="LYSM DOMAIN-CONTAINING GPI-ANCHORED PROTEIN 2"/>
    <property type="match status" value="1"/>
</dbReference>
<evidence type="ECO:0000256" key="1">
    <source>
        <dbReference type="SAM" id="Coils"/>
    </source>
</evidence>
<dbReference type="Gene3D" id="3.10.350.10">
    <property type="entry name" value="LysM domain"/>
    <property type="match status" value="2"/>
</dbReference>
<dbReference type="Proteomes" id="UP000001661">
    <property type="component" value="Chromosome"/>
</dbReference>
<dbReference type="PROSITE" id="PS51782">
    <property type="entry name" value="LYSM"/>
    <property type="match status" value="2"/>
</dbReference>
<dbReference type="Pfam" id="PF01476">
    <property type="entry name" value="LysM"/>
    <property type="match status" value="2"/>
</dbReference>
<dbReference type="GO" id="GO:0008932">
    <property type="term" value="F:lytic endotransglycosylase activity"/>
    <property type="evidence" value="ECO:0007669"/>
    <property type="project" value="TreeGrafter"/>
</dbReference>
<dbReference type="SUPFAM" id="SSF54106">
    <property type="entry name" value="LysM domain"/>
    <property type="match status" value="2"/>
</dbReference>
<feature type="domain" description="LysM" evidence="2">
    <location>
        <begin position="127"/>
        <end position="171"/>
    </location>
</feature>
<reference evidence="3 4" key="1">
    <citation type="journal article" date="2010" name="Stand. Genomic Sci.">
        <title>Complete genome sequence of Acetohalobium arabaticum type strain (Z-7288).</title>
        <authorList>
            <person name="Sikorski J."/>
            <person name="Lapidus A."/>
            <person name="Chertkov O."/>
            <person name="Lucas S."/>
            <person name="Copeland A."/>
            <person name="Glavina Del Rio T."/>
            <person name="Nolan M."/>
            <person name="Tice H."/>
            <person name="Cheng J.F."/>
            <person name="Han C."/>
            <person name="Brambilla E."/>
            <person name="Pitluck S."/>
            <person name="Liolios K."/>
            <person name="Ivanova N."/>
            <person name="Mavromatis K."/>
            <person name="Mikhailova N."/>
            <person name="Pati A."/>
            <person name="Bruce D."/>
            <person name="Detter C."/>
            <person name="Tapia R."/>
            <person name="Goodwin L."/>
            <person name="Chen A."/>
            <person name="Palaniappan K."/>
            <person name="Land M."/>
            <person name="Hauser L."/>
            <person name="Chang Y.J."/>
            <person name="Jeffries C.D."/>
            <person name="Rohde M."/>
            <person name="Goker M."/>
            <person name="Spring S."/>
            <person name="Woyke T."/>
            <person name="Bristow J."/>
            <person name="Eisen J.A."/>
            <person name="Markowitz V."/>
            <person name="Hugenholtz P."/>
            <person name="Kyrpides N.C."/>
            <person name="Klenk H.P."/>
        </authorList>
    </citation>
    <scope>NUCLEOTIDE SEQUENCE [LARGE SCALE GENOMIC DNA]</scope>
    <source>
        <strain evidence="4">ATCC 49924 / DSM 5501 / Z-7288</strain>
    </source>
</reference>